<dbReference type="CDD" id="cd14264">
    <property type="entry name" value="DAGK_IM"/>
    <property type="match status" value="1"/>
</dbReference>
<dbReference type="AlphaFoldDB" id="A0A6G4WK98"/>
<feature type="binding site" evidence="23">
    <location>
        <position position="22"/>
    </location>
    <ligand>
        <name>a divalent metal cation</name>
        <dbReference type="ChEBI" id="CHEBI:60240"/>
    </ligand>
</feature>
<dbReference type="InterPro" id="IPR000829">
    <property type="entry name" value="DAGK"/>
</dbReference>
<comment type="catalytic activity">
    <reaction evidence="24">
        <text>a 1,2-diacyl-sn-glycerol + ATP = a 1,2-diacyl-sn-glycero-3-phosphate + ADP + H(+)</text>
        <dbReference type="Rhea" id="RHEA:10272"/>
        <dbReference type="ChEBI" id="CHEBI:15378"/>
        <dbReference type="ChEBI" id="CHEBI:17815"/>
        <dbReference type="ChEBI" id="CHEBI:30616"/>
        <dbReference type="ChEBI" id="CHEBI:58608"/>
        <dbReference type="ChEBI" id="CHEBI:456216"/>
        <dbReference type="EC" id="2.7.1.107"/>
    </reaction>
</comment>
<evidence type="ECO:0000256" key="5">
    <source>
        <dbReference type="ARBA" id="ARBA00022475"/>
    </source>
</evidence>
<keyword evidence="7 24" id="KW-0997">Cell inner membrane</keyword>
<keyword evidence="10 23" id="KW-0479">Metal-binding</keyword>
<evidence type="ECO:0000256" key="24">
    <source>
        <dbReference type="RuleBase" id="RU363065"/>
    </source>
</evidence>
<evidence type="ECO:0000256" key="14">
    <source>
        <dbReference type="ARBA" id="ARBA00022842"/>
    </source>
</evidence>
<name>A0A6G4WK98_9HYPH</name>
<proteinExistence type="inferred from homology"/>
<reference evidence="25 26" key="1">
    <citation type="submission" date="2020-02" db="EMBL/GenBank/DDBJ databases">
        <title>Genome sequence of strain CCNWXJ40-4.</title>
        <authorList>
            <person name="Gao J."/>
            <person name="Sun J."/>
        </authorList>
    </citation>
    <scope>NUCLEOTIDE SEQUENCE [LARGE SCALE GENOMIC DNA]</scope>
    <source>
        <strain evidence="25 26">CCNWXJ 40-4</strain>
    </source>
</reference>
<evidence type="ECO:0000256" key="19">
    <source>
        <dbReference type="ARBA" id="ARBA00023264"/>
    </source>
</evidence>
<feature type="transmembrane region" description="Helical" evidence="24">
    <location>
        <begin position="49"/>
        <end position="69"/>
    </location>
</feature>
<evidence type="ECO:0000256" key="23">
    <source>
        <dbReference type="PIRSR" id="PIRSR600829-4"/>
    </source>
</evidence>
<evidence type="ECO:0000256" key="13">
    <source>
        <dbReference type="ARBA" id="ARBA00022840"/>
    </source>
</evidence>
<evidence type="ECO:0000256" key="16">
    <source>
        <dbReference type="ARBA" id="ARBA00023098"/>
    </source>
</evidence>
<comment type="subcellular location">
    <subcellularLocation>
        <location evidence="1 24">Cell inner membrane</location>
        <topology evidence="1 24">Multi-pass membrane protein</topology>
    </subcellularLocation>
</comment>
<evidence type="ECO:0000313" key="26">
    <source>
        <dbReference type="Proteomes" id="UP001642900"/>
    </source>
</evidence>
<feature type="binding site" evidence="22">
    <location>
        <begin position="88"/>
        <end position="89"/>
    </location>
    <ligand>
        <name>ATP</name>
        <dbReference type="ChEBI" id="CHEBI:30616"/>
    </ligand>
</feature>
<evidence type="ECO:0000256" key="8">
    <source>
        <dbReference type="ARBA" id="ARBA00022679"/>
    </source>
</evidence>
<dbReference type="GO" id="GO:0046872">
    <property type="term" value="F:metal ion binding"/>
    <property type="evidence" value="ECO:0007669"/>
    <property type="project" value="UniProtKB-KW"/>
</dbReference>
<feature type="binding site" evidence="22">
    <location>
        <position position="3"/>
    </location>
    <ligand>
        <name>ATP</name>
        <dbReference type="ChEBI" id="CHEBI:30616"/>
    </ligand>
</feature>
<evidence type="ECO:0000256" key="11">
    <source>
        <dbReference type="ARBA" id="ARBA00022741"/>
    </source>
</evidence>
<keyword evidence="16 24" id="KW-0443">Lipid metabolism</keyword>
<dbReference type="InterPro" id="IPR033718">
    <property type="entry name" value="DAGK_prok"/>
</dbReference>
<evidence type="ECO:0000256" key="6">
    <source>
        <dbReference type="ARBA" id="ARBA00022516"/>
    </source>
</evidence>
<evidence type="ECO:0000256" key="20">
    <source>
        <dbReference type="PIRSR" id="PIRSR600829-1"/>
    </source>
</evidence>
<accession>A0A6G4WK98</accession>
<evidence type="ECO:0000256" key="21">
    <source>
        <dbReference type="PIRSR" id="PIRSR600829-2"/>
    </source>
</evidence>
<dbReference type="GO" id="GO:0005886">
    <property type="term" value="C:plasma membrane"/>
    <property type="evidence" value="ECO:0007669"/>
    <property type="project" value="UniProtKB-SubCell"/>
</dbReference>
<evidence type="ECO:0000256" key="3">
    <source>
        <dbReference type="ARBA" id="ARBA00012133"/>
    </source>
</evidence>
<dbReference type="EC" id="2.7.1.107" evidence="3 24"/>
<keyword evidence="6" id="KW-0444">Lipid biosynthesis</keyword>
<dbReference type="GO" id="GO:0004143">
    <property type="term" value="F:ATP-dependent diacylglycerol kinase activity"/>
    <property type="evidence" value="ECO:0007669"/>
    <property type="project" value="UniProtKB-EC"/>
</dbReference>
<feature type="transmembrane region" description="Helical" evidence="24">
    <location>
        <begin position="23"/>
        <end position="43"/>
    </location>
</feature>
<keyword evidence="26" id="KW-1185">Reference proteome</keyword>
<feature type="binding site" evidence="21">
    <location>
        <position position="63"/>
    </location>
    <ligand>
        <name>substrate</name>
    </ligand>
</feature>
<dbReference type="Proteomes" id="UP001642900">
    <property type="component" value="Unassembled WGS sequence"/>
</dbReference>
<protein>
    <recommendedName>
        <fullName evidence="4 24">Diacylglycerol kinase</fullName>
        <ecNumber evidence="3 24">2.7.1.107</ecNumber>
    </recommendedName>
</protein>
<evidence type="ECO:0000256" key="4">
    <source>
        <dbReference type="ARBA" id="ARBA00017575"/>
    </source>
</evidence>
<gene>
    <name evidence="25" type="ORF">G6N73_29840</name>
</gene>
<keyword evidence="12 24" id="KW-0418">Kinase</keyword>
<keyword evidence="19 24" id="KW-1208">Phospholipid metabolism</keyword>
<keyword evidence="9 24" id="KW-0812">Transmembrane</keyword>
<comment type="function">
    <text evidence="24">Catalyzes the ATP-dependent phosphorylation of sn-l,2-diacylglycerol (DAG) to phosphatidic acid. Involved in the recycling of diacylglycerol produced as a by-product during membrane-derived oligosaccharide (MDO) biosynthesis.</text>
</comment>
<dbReference type="PANTHER" id="PTHR34299">
    <property type="entry name" value="DIACYLGLYCEROL KINASE"/>
    <property type="match status" value="1"/>
</dbReference>
<evidence type="ECO:0000256" key="10">
    <source>
        <dbReference type="ARBA" id="ARBA00022723"/>
    </source>
</evidence>
<comment type="cofactor">
    <cofactor evidence="23">
        <name>Mg(2+)</name>
        <dbReference type="ChEBI" id="CHEBI:18420"/>
    </cofactor>
    <text evidence="23">Mn(2+), Zn(2+), Cd(2+) and Co(2+) support activity to lesser extents.</text>
</comment>
<organism evidence="25 26">
    <name type="scientific">Allomesorhizobium camelthorni</name>
    <dbReference type="NCBI Taxonomy" id="475069"/>
    <lineage>
        <taxon>Bacteria</taxon>
        <taxon>Pseudomonadati</taxon>
        <taxon>Pseudomonadota</taxon>
        <taxon>Alphaproteobacteria</taxon>
        <taxon>Hyphomicrobiales</taxon>
        <taxon>Phyllobacteriaceae</taxon>
        <taxon>Allomesorhizobium</taxon>
    </lineage>
</organism>
<evidence type="ECO:0000256" key="15">
    <source>
        <dbReference type="ARBA" id="ARBA00022989"/>
    </source>
</evidence>
<evidence type="ECO:0000256" key="18">
    <source>
        <dbReference type="ARBA" id="ARBA00023209"/>
    </source>
</evidence>
<keyword evidence="17 24" id="KW-0472">Membrane</keyword>
<dbReference type="EMBL" id="JAAKZF010000086">
    <property type="protein sequence ID" value="NGO55232.1"/>
    <property type="molecule type" value="Genomic_DNA"/>
</dbReference>
<keyword evidence="15 24" id="KW-1133">Transmembrane helix</keyword>
<keyword evidence="5" id="KW-1003">Cell membrane</keyword>
<evidence type="ECO:0000256" key="12">
    <source>
        <dbReference type="ARBA" id="ARBA00022777"/>
    </source>
</evidence>
<evidence type="ECO:0000313" key="25">
    <source>
        <dbReference type="EMBL" id="NGO55232.1"/>
    </source>
</evidence>
<keyword evidence="11 22" id="KW-0547">Nucleotide-binding</keyword>
<keyword evidence="18" id="KW-0594">Phospholipid biosynthesis</keyword>
<evidence type="ECO:0000256" key="2">
    <source>
        <dbReference type="ARBA" id="ARBA00005967"/>
    </source>
</evidence>
<keyword evidence="13 22" id="KW-0067">ATP-binding</keyword>
<comment type="similarity">
    <text evidence="2 24">Belongs to the bacterial diacylglycerol kinase family.</text>
</comment>
<evidence type="ECO:0000256" key="1">
    <source>
        <dbReference type="ARBA" id="ARBA00004429"/>
    </source>
</evidence>
<dbReference type="Pfam" id="PF01219">
    <property type="entry name" value="DAGK_prokar"/>
    <property type="match status" value="1"/>
</dbReference>
<dbReference type="PANTHER" id="PTHR34299:SF1">
    <property type="entry name" value="DIACYLGLYCEROL KINASE"/>
    <property type="match status" value="1"/>
</dbReference>
<sequence length="119" mass="13031">MQRLISAFRNSVRAFRQLIRHETAFQQEILLLALAIPLAWFVATSWHGYALLIGAVLLLIMVEVLNTGIEAACDAVSREFNIDIQLAKDCGSLAVLISIVLAGGVWGIAIIERFTGLPL</sequence>
<evidence type="ECO:0000256" key="7">
    <source>
        <dbReference type="ARBA" id="ARBA00022519"/>
    </source>
</evidence>
<feature type="active site" description="Proton acceptor" evidence="20">
    <location>
        <position position="63"/>
    </location>
</feature>
<feature type="binding site" evidence="22">
    <location>
        <position position="70"/>
    </location>
    <ligand>
        <name>ATP</name>
        <dbReference type="ChEBI" id="CHEBI:30616"/>
    </ligand>
</feature>
<keyword evidence="8 24" id="KW-0808">Transferase</keyword>
<comment type="caution">
    <text evidence="25">The sequence shown here is derived from an EMBL/GenBank/DDBJ whole genome shotgun (WGS) entry which is preliminary data.</text>
</comment>
<feature type="binding site" evidence="21">
    <location>
        <begin position="24"/>
        <end position="28"/>
    </location>
    <ligand>
        <name>substrate</name>
    </ligand>
</feature>
<keyword evidence="14 23" id="KW-0460">Magnesium</keyword>
<evidence type="ECO:0000256" key="22">
    <source>
        <dbReference type="PIRSR" id="PIRSR600829-3"/>
    </source>
</evidence>
<feature type="binding site" evidence="23">
    <location>
        <position position="70"/>
    </location>
    <ligand>
        <name>a divalent metal cation</name>
        <dbReference type="ChEBI" id="CHEBI:60240"/>
    </ligand>
</feature>
<dbReference type="Gene3D" id="1.10.287.3610">
    <property type="match status" value="1"/>
</dbReference>
<feature type="binding site" evidence="21">
    <location>
        <position position="3"/>
    </location>
    <ligand>
        <name>substrate</name>
    </ligand>
</feature>
<feature type="binding site" evidence="21">
    <location>
        <position position="92"/>
    </location>
    <ligand>
        <name>substrate</name>
    </ligand>
</feature>
<feature type="binding site" evidence="22">
    <location>
        <position position="22"/>
    </location>
    <ligand>
        <name>ATP</name>
        <dbReference type="ChEBI" id="CHEBI:30616"/>
    </ligand>
</feature>
<dbReference type="InterPro" id="IPR036945">
    <property type="entry name" value="DAGK_sf"/>
</dbReference>
<dbReference type="RefSeq" id="WP_165033591.1">
    <property type="nucleotide sequence ID" value="NZ_JAAKZF010000086.1"/>
</dbReference>
<dbReference type="GO" id="GO:0005524">
    <property type="term" value="F:ATP binding"/>
    <property type="evidence" value="ECO:0007669"/>
    <property type="project" value="UniProtKB-KW"/>
</dbReference>
<evidence type="ECO:0000256" key="17">
    <source>
        <dbReference type="ARBA" id="ARBA00023136"/>
    </source>
</evidence>
<feature type="transmembrane region" description="Helical" evidence="24">
    <location>
        <begin position="90"/>
        <end position="111"/>
    </location>
</feature>
<evidence type="ECO:0000256" key="9">
    <source>
        <dbReference type="ARBA" id="ARBA00022692"/>
    </source>
</evidence>
<dbReference type="GO" id="GO:0006654">
    <property type="term" value="P:phosphatidic acid biosynthetic process"/>
    <property type="evidence" value="ECO:0007669"/>
    <property type="project" value="InterPro"/>
</dbReference>